<keyword evidence="1" id="KW-0472">Membrane</keyword>
<feature type="transmembrane region" description="Helical" evidence="1">
    <location>
        <begin position="68"/>
        <end position="93"/>
    </location>
</feature>
<evidence type="ECO:0000313" key="3">
    <source>
        <dbReference type="Proteomes" id="UP000192477"/>
    </source>
</evidence>
<feature type="transmembrane region" description="Helical" evidence="1">
    <location>
        <begin position="230"/>
        <end position="249"/>
    </location>
</feature>
<feature type="transmembrane region" description="Helical" evidence="1">
    <location>
        <begin position="256"/>
        <end position="278"/>
    </location>
</feature>
<evidence type="ECO:0000256" key="1">
    <source>
        <dbReference type="SAM" id="Phobius"/>
    </source>
</evidence>
<keyword evidence="1" id="KW-1133">Transmembrane helix</keyword>
<dbReference type="Pfam" id="PF04018">
    <property type="entry name" value="VCA0040-like"/>
    <property type="match status" value="1"/>
</dbReference>
<evidence type="ECO:0000313" key="2">
    <source>
        <dbReference type="EMBL" id="OQO68060.1"/>
    </source>
</evidence>
<proteinExistence type="predicted"/>
<protein>
    <submittedName>
        <fullName evidence="2">DUF368 domain-containing protein</fullName>
    </submittedName>
</protein>
<dbReference type="EMBL" id="MJEA01000021">
    <property type="protein sequence ID" value="OQO68060.1"/>
    <property type="molecule type" value="Genomic_DNA"/>
</dbReference>
<dbReference type="OrthoDB" id="9793746at2"/>
<accession>A0A1V8Y613</accession>
<sequence>MEKKQTITEELAISSTKDWILRFIKGMFIGSGFILPGISGGALAAVFGMYERLISFLAHLTRNFKENVLYFLPVGLGGLSGVFLLSFLVSFLLGAYETTILWFFVGCIVGTAPALWKEAGKKGRKASDVVIMGMTLVIAYLFLLYGAQLFDGQVDQNTFTWIIAGGLIGLGMIVPGLSPSNFLVYMGLYKAMADGFKELRLEVILPIALGGIICVLGLSKLMDFIFSKAYSQLFHFILGVVFASTIMIIPTDYTSLSMLGLIFCPILFLIGALLGWWMSRLEEQYK</sequence>
<dbReference type="PANTHER" id="PTHR37308:SF1">
    <property type="entry name" value="POLYPRENYL-PHOSPHATE TRANSPORTER"/>
    <property type="match status" value="1"/>
</dbReference>
<gene>
    <name evidence="2" type="ORF">BH747_12985</name>
</gene>
<feature type="transmembrane region" description="Helical" evidence="1">
    <location>
        <begin position="27"/>
        <end position="47"/>
    </location>
</feature>
<dbReference type="AlphaFoldDB" id="A0A1V8Y613"/>
<dbReference type="STRING" id="112904.BH747_12985"/>
<dbReference type="Proteomes" id="UP000192477">
    <property type="component" value="Unassembled WGS sequence"/>
</dbReference>
<keyword evidence="1" id="KW-0812">Transmembrane</keyword>
<feature type="transmembrane region" description="Helical" evidence="1">
    <location>
        <begin position="199"/>
        <end position="218"/>
    </location>
</feature>
<comment type="caution">
    <text evidence="2">The sequence shown here is derived from an EMBL/GenBank/DDBJ whole genome shotgun (WGS) entry which is preliminary data.</text>
</comment>
<dbReference type="InterPro" id="IPR007163">
    <property type="entry name" value="VCA0040-like"/>
</dbReference>
<dbReference type="PANTHER" id="PTHR37308">
    <property type="entry name" value="INTEGRAL MEMBRANE PROTEIN"/>
    <property type="match status" value="1"/>
</dbReference>
<feature type="transmembrane region" description="Helical" evidence="1">
    <location>
        <begin position="128"/>
        <end position="147"/>
    </location>
</feature>
<reference evidence="2 3" key="1">
    <citation type="journal article" date="2017" name="BMC Microbiol.">
        <title>Comparative genomics of Enterococcus spp. isolated from bovine feces.</title>
        <authorList>
            <person name="Beukers A.G."/>
            <person name="Zaheer R."/>
            <person name="Goji N."/>
            <person name="Amoako K.K."/>
            <person name="Chaves A.V."/>
            <person name="Ward M.P."/>
            <person name="McAllister T.A."/>
        </authorList>
    </citation>
    <scope>NUCLEOTIDE SEQUENCE [LARGE SCALE GENOMIC DNA]</scope>
    <source>
        <strain evidence="2 3">F1129D 143</strain>
    </source>
</reference>
<feature type="transmembrane region" description="Helical" evidence="1">
    <location>
        <begin position="159"/>
        <end position="178"/>
    </location>
</feature>
<feature type="transmembrane region" description="Helical" evidence="1">
    <location>
        <begin position="99"/>
        <end position="116"/>
    </location>
</feature>
<name>A0A1V8Y613_9ENTE</name>
<organism evidence="2 3">
    <name type="scientific">Enterococcus villorum</name>
    <dbReference type="NCBI Taxonomy" id="112904"/>
    <lineage>
        <taxon>Bacteria</taxon>
        <taxon>Bacillati</taxon>
        <taxon>Bacillota</taxon>
        <taxon>Bacilli</taxon>
        <taxon>Lactobacillales</taxon>
        <taxon>Enterococcaceae</taxon>
        <taxon>Enterococcus</taxon>
    </lineage>
</organism>